<accession>A0A6V8QTV5</accession>
<feature type="region of interest" description="Disordered" evidence="7">
    <location>
        <begin position="577"/>
        <end position="619"/>
    </location>
</feature>
<gene>
    <name evidence="9" type="ORF">TASIC1_0005061300</name>
</gene>
<dbReference type="InterPro" id="IPR036600">
    <property type="entry name" value="PAH_sf"/>
</dbReference>
<dbReference type="OrthoDB" id="4900700at2759"/>
<evidence type="ECO:0000313" key="9">
    <source>
        <dbReference type="EMBL" id="GFP55755.1"/>
    </source>
</evidence>
<evidence type="ECO:0000256" key="4">
    <source>
        <dbReference type="ARBA" id="ARBA00023242"/>
    </source>
</evidence>
<dbReference type="Gene3D" id="1.10.150.60">
    <property type="entry name" value="ARID DNA-binding domain"/>
    <property type="match status" value="1"/>
</dbReference>
<feature type="compositionally biased region" description="Basic and acidic residues" evidence="7">
    <location>
        <begin position="29"/>
        <end position="52"/>
    </location>
</feature>
<dbReference type="PROSITE" id="PS51477">
    <property type="entry name" value="PAH"/>
    <property type="match status" value="1"/>
</dbReference>
<dbReference type="SUPFAM" id="SSF47762">
    <property type="entry name" value="PAH2 domain"/>
    <property type="match status" value="1"/>
</dbReference>
<sequence length="619" mass="70739">MEEESGERMNHEEERSEENTRHLARKQKRREEKESRRLEDEAQRQRLADRFDIPSPQVTARGSRRRSGVYEDGYVYRLDDSPERTQDNKVKDHFQDKPEVYEQFIEIFQNIKEQQAPLQDAYAEITTLFNSAPDLLEDFKQFLPDSKGQAPRGQIQNEHRAKGSVNTDQFMENLKGFMHEKGLPLDPNPMIGGKPISLVTLFLAVQAKGGFKTLNDGNGWSSVAQILGFRAQNPNVVVALRQIYEQNLLKFEAWVALQEVDLETILRTAEKQVTPGQARASLGHPEEGTAAGSDYIPQPHESDHTESPTEPAHDVTLLQEYAEAEEEKDQIEAEMHNFKVAFRVLRHEVKKQEVLEIEEAQGIYEARDLARGMEILKSEVEALEDQYAEEAPRGEKIEIARELRYKMRSLNLKYLKETIEEIQANRKKRQELIVEGKVADSSITKAAAAKKKTEEVEEPDTKTLTDPTAPVKAVNMKINESAKSGETEPAPIMFKDAVGRKFSFPFHLCNTWQAMEELIKQAFLHVDVLGPHVQEGHYDIIGPNGEIILPSIWEKVIEPGWAVTMTMWPLDKPFEDPGRLAMSQKPEDPPPYLYPGFRRLSPKEPGHRGRGVAQEEKRY</sequence>
<evidence type="ECO:0000313" key="10">
    <source>
        <dbReference type="Proteomes" id="UP000517252"/>
    </source>
</evidence>
<keyword evidence="2" id="KW-0805">Transcription regulation</keyword>
<comment type="caution">
    <text evidence="9">The sequence shown here is derived from an EMBL/GenBank/DDBJ whole genome shotgun (WGS) entry which is preliminary data.</text>
</comment>
<dbReference type="GO" id="GO:0016514">
    <property type="term" value="C:SWI/SNF complex"/>
    <property type="evidence" value="ECO:0007669"/>
    <property type="project" value="TreeGrafter"/>
</dbReference>
<protein>
    <submittedName>
        <fullName evidence="9">Transcriptional regulatory protein SIN3</fullName>
    </submittedName>
</protein>
<dbReference type="Pfam" id="PF02671">
    <property type="entry name" value="PAH"/>
    <property type="match status" value="1"/>
</dbReference>
<dbReference type="SMART" id="SM00501">
    <property type="entry name" value="BRIGHT"/>
    <property type="match status" value="1"/>
</dbReference>
<organism evidence="9 10">
    <name type="scientific">Trichoderma asperellum</name>
    <name type="common">Filamentous fungus</name>
    <dbReference type="NCBI Taxonomy" id="101201"/>
    <lineage>
        <taxon>Eukaryota</taxon>
        <taxon>Fungi</taxon>
        <taxon>Dikarya</taxon>
        <taxon>Ascomycota</taxon>
        <taxon>Pezizomycotina</taxon>
        <taxon>Sordariomycetes</taxon>
        <taxon>Hypocreomycetidae</taxon>
        <taxon>Hypocreales</taxon>
        <taxon>Hypocreaceae</taxon>
        <taxon>Trichoderma</taxon>
    </lineage>
</organism>
<feature type="compositionally biased region" description="Basic and acidic residues" evidence="7">
    <location>
        <begin position="300"/>
        <end position="312"/>
    </location>
</feature>
<evidence type="ECO:0000256" key="5">
    <source>
        <dbReference type="PROSITE-ProRule" id="PRU00810"/>
    </source>
</evidence>
<feature type="domain" description="ARID" evidence="8">
    <location>
        <begin position="164"/>
        <end position="256"/>
    </location>
</feature>
<dbReference type="Gene3D" id="1.20.1160.11">
    <property type="entry name" value="Paired amphipathic helix"/>
    <property type="match status" value="1"/>
</dbReference>
<dbReference type="AlphaFoldDB" id="A0A6V8QTV5"/>
<dbReference type="GO" id="GO:0006357">
    <property type="term" value="P:regulation of transcription by RNA polymerase II"/>
    <property type="evidence" value="ECO:0007669"/>
    <property type="project" value="TreeGrafter"/>
</dbReference>
<comment type="subcellular location">
    <subcellularLocation>
        <location evidence="1 5">Nucleus</location>
    </subcellularLocation>
</comment>
<feature type="compositionally biased region" description="Basic and acidic residues" evidence="7">
    <location>
        <begin position="601"/>
        <end position="619"/>
    </location>
</feature>
<dbReference type="CDD" id="cd16100">
    <property type="entry name" value="ARID"/>
    <property type="match status" value="1"/>
</dbReference>
<proteinExistence type="predicted"/>
<evidence type="ECO:0000259" key="8">
    <source>
        <dbReference type="PROSITE" id="PS51011"/>
    </source>
</evidence>
<dbReference type="Pfam" id="PF01388">
    <property type="entry name" value="ARID"/>
    <property type="match status" value="1"/>
</dbReference>
<feature type="compositionally biased region" description="Basic and acidic residues" evidence="7">
    <location>
        <begin position="77"/>
        <end position="93"/>
    </location>
</feature>
<name>A0A6V8QTV5_TRIAP</name>
<reference evidence="9 10" key="1">
    <citation type="submission" date="2020-07" db="EMBL/GenBank/DDBJ databases">
        <title>Trichoderma asperellum IC-1 whole genome shotgun sequence.</title>
        <authorList>
            <person name="Kanamasa S."/>
            <person name="Takahashi H."/>
        </authorList>
    </citation>
    <scope>NUCLEOTIDE SEQUENCE [LARGE SCALE GENOMIC DNA]</scope>
    <source>
        <strain evidence="9 10">IC-1</strain>
    </source>
</reference>
<dbReference type="PANTHER" id="PTHR13964">
    <property type="entry name" value="RBP-RELATED"/>
    <property type="match status" value="1"/>
</dbReference>
<dbReference type="Pfam" id="PF22893">
    <property type="entry name" value="ULD_2"/>
    <property type="match status" value="1"/>
</dbReference>
<keyword evidence="6" id="KW-0175">Coiled coil</keyword>
<evidence type="ECO:0000256" key="2">
    <source>
        <dbReference type="ARBA" id="ARBA00023015"/>
    </source>
</evidence>
<dbReference type="InterPro" id="IPR036431">
    <property type="entry name" value="ARID_dom_sf"/>
</dbReference>
<keyword evidence="4 5" id="KW-0539">Nucleus</keyword>
<feature type="compositionally biased region" description="Basic and acidic residues" evidence="7">
    <location>
        <begin position="1"/>
        <end position="21"/>
    </location>
</feature>
<feature type="region of interest" description="Disordered" evidence="7">
    <location>
        <begin position="273"/>
        <end position="312"/>
    </location>
</feature>
<evidence type="ECO:0000256" key="1">
    <source>
        <dbReference type="ARBA" id="ARBA00004123"/>
    </source>
</evidence>
<feature type="region of interest" description="Disordered" evidence="7">
    <location>
        <begin position="1"/>
        <end position="93"/>
    </location>
</feature>
<evidence type="ECO:0000256" key="6">
    <source>
        <dbReference type="SAM" id="Coils"/>
    </source>
</evidence>
<evidence type="ECO:0000256" key="7">
    <source>
        <dbReference type="SAM" id="MobiDB-lite"/>
    </source>
</evidence>
<dbReference type="SUPFAM" id="SSF46774">
    <property type="entry name" value="ARID-like"/>
    <property type="match status" value="1"/>
</dbReference>
<keyword evidence="3" id="KW-0804">Transcription</keyword>
<feature type="coiled-coil region" evidence="6">
    <location>
        <begin position="314"/>
        <end position="341"/>
    </location>
</feature>
<dbReference type="InterPro" id="IPR054464">
    <property type="entry name" value="ULD_fung"/>
</dbReference>
<dbReference type="InterPro" id="IPR003822">
    <property type="entry name" value="PAH"/>
</dbReference>
<dbReference type="PANTHER" id="PTHR13964:SF27">
    <property type="entry name" value="HAT-TRICK, ISOFORM D"/>
    <property type="match status" value="1"/>
</dbReference>
<dbReference type="PROSITE" id="PS51011">
    <property type="entry name" value="ARID"/>
    <property type="match status" value="1"/>
</dbReference>
<dbReference type="InterPro" id="IPR001606">
    <property type="entry name" value="ARID_dom"/>
</dbReference>
<dbReference type="EMBL" id="BLZH01000005">
    <property type="protein sequence ID" value="GFP55755.1"/>
    <property type="molecule type" value="Genomic_DNA"/>
</dbReference>
<dbReference type="Proteomes" id="UP000517252">
    <property type="component" value="Unassembled WGS sequence"/>
</dbReference>
<dbReference type="InterPro" id="IPR051232">
    <property type="entry name" value="ARID/SWI1_ChromRemod"/>
</dbReference>
<dbReference type="GO" id="GO:0000976">
    <property type="term" value="F:transcription cis-regulatory region binding"/>
    <property type="evidence" value="ECO:0007669"/>
    <property type="project" value="TreeGrafter"/>
</dbReference>
<dbReference type="SMART" id="SM01014">
    <property type="entry name" value="ARID"/>
    <property type="match status" value="1"/>
</dbReference>
<evidence type="ECO:0000256" key="3">
    <source>
        <dbReference type="ARBA" id="ARBA00023163"/>
    </source>
</evidence>